<name>A0A180G2B7_PUCT1</name>
<evidence type="ECO:0000313" key="2">
    <source>
        <dbReference type="EMBL" id="OAV86750.1"/>
    </source>
</evidence>
<reference evidence="2" key="1">
    <citation type="submission" date="2009-11" db="EMBL/GenBank/DDBJ databases">
        <authorList>
            <consortium name="The Broad Institute Genome Sequencing Platform"/>
            <person name="Ward D."/>
            <person name="Feldgarden M."/>
            <person name="Earl A."/>
            <person name="Young S.K."/>
            <person name="Zeng Q."/>
            <person name="Koehrsen M."/>
            <person name="Alvarado L."/>
            <person name="Berlin A."/>
            <person name="Bochicchio J."/>
            <person name="Borenstein D."/>
            <person name="Chapman S.B."/>
            <person name="Chen Z."/>
            <person name="Engels R."/>
            <person name="Freedman E."/>
            <person name="Gellesch M."/>
            <person name="Goldberg J."/>
            <person name="Griggs A."/>
            <person name="Gujja S."/>
            <person name="Heilman E."/>
            <person name="Heiman D."/>
            <person name="Hepburn T."/>
            <person name="Howarth C."/>
            <person name="Jen D."/>
            <person name="Larson L."/>
            <person name="Lewis B."/>
            <person name="Mehta T."/>
            <person name="Park D."/>
            <person name="Pearson M."/>
            <person name="Roberts A."/>
            <person name="Saif S."/>
            <person name="Shea T."/>
            <person name="Shenoy N."/>
            <person name="Sisk P."/>
            <person name="Stolte C."/>
            <person name="Sykes S."/>
            <person name="Thomson T."/>
            <person name="Walk T."/>
            <person name="White J."/>
            <person name="Yandava C."/>
            <person name="Izard J."/>
            <person name="Baranova O.V."/>
            <person name="Blanton J.M."/>
            <person name="Tanner A.C."/>
            <person name="Dewhirst F.E."/>
            <person name="Haas B."/>
            <person name="Nusbaum C."/>
            <person name="Birren B."/>
        </authorList>
    </citation>
    <scope>NUCLEOTIDE SEQUENCE [LARGE SCALE GENOMIC DNA]</scope>
    <source>
        <strain evidence="2">1-1 BBBD Race 1</strain>
    </source>
</reference>
<feature type="non-terminal residue" evidence="2">
    <location>
        <position position="143"/>
    </location>
</feature>
<dbReference type="AlphaFoldDB" id="A0A180G2B7"/>
<feature type="domain" description="DUF6589" evidence="1">
    <location>
        <begin position="43"/>
        <end position="142"/>
    </location>
</feature>
<sequence>MFHGTWGYLHVPDKQLIDEFDPDDFSLKRYQTAIKDSADMKVQPAWFLPDNDASLHFREVLKSQITKVLLGCIATPSDKKQKLRTVPPLINPIAVKKPDISMFKLMIASDNSTEGVGEVLEGFLRQTNLTSEEFYSQLQVLKG</sequence>
<dbReference type="Pfam" id="PF20231">
    <property type="entry name" value="DUF6589"/>
    <property type="match status" value="1"/>
</dbReference>
<feature type="non-terminal residue" evidence="2">
    <location>
        <position position="1"/>
    </location>
</feature>
<reference evidence="2" key="2">
    <citation type="submission" date="2016-05" db="EMBL/GenBank/DDBJ databases">
        <title>Comparative analysis highlights variable genome content of wheat rusts and divergence of the mating loci.</title>
        <authorList>
            <person name="Cuomo C.A."/>
            <person name="Bakkeren G."/>
            <person name="Szabo L."/>
            <person name="Khalil H."/>
            <person name="Joly D."/>
            <person name="Goldberg J."/>
            <person name="Young S."/>
            <person name="Zeng Q."/>
            <person name="Fellers J."/>
        </authorList>
    </citation>
    <scope>NUCLEOTIDE SEQUENCE [LARGE SCALE GENOMIC DNA]</scope>
    <source>
        <strain evidence="2">1-1 BBBD Race 1</strain>
    </source>
</reference>
<dbReference type="OrthoDB" id="2504260at2759"/>
<dbReference type="Proteomes" id="UP000005240">
    <property type="component" value="Unassembled WGS sequence"/>
</dbReference>
<accession>A0A180G2B7</accession>
<evidence type="ECO:0000259" key="1">
    <source>
        <dbReference type="Pfam" id="PF20231"/>
    </source>
</evidence>
<dbReference type="VEuPathDB" id="FungiDB:PTTG_00390"/>
<evidence type="ECO:0000313" key="3">
    <source>
        <dbReference type="EnsemblFungi" id="PTTG_00390-t43_1-p1"/>
    </source>
</evidence>
<dbReference type="EnsemblFungi" id="PTTG_00390-t43_1">
    <property type="protein sequence ID" value="PTTG_00390-t43_1-p1"/>
    <property type="gene ID" value="PTTG_00390"/>
</dbReference>
<protein>
    <recommendedName>
        <fullName evidence="1">DUF6589 domain-containing protein</fullName>
    </recommendedName>
</protein>
<organism evidence="2">
    <name type="scientific">Puccinia triticina (isolate 1-1 / race 1 (BBBD))</name>
    <name type="common">Brown leaf rust fungus</name>
    <dbReference type="NCBI Taxonomy" id="630390"/>
    <lineage>
        <taxon>Eukaryota</taxon>
        <taxon>Fungi</taxon>
        <taxon>Dikarya</taxon>
        <taxon>Basidiomycota</taxon>
        <taxon>Pucciniomycotina</taxon>
        <taxon>Pucciniomycetes</taxon>
        <taxon>Pucciniales</taxon>
        <taxon>Pucciniaceae</taxon>
        <taxon>Puccinia</taxon>
    </lineage>
</organism>
<keyword evidence="4" id="KW-1185">Reference proteome</keyword>
<dbReference type="EMBL" id="ADAS02000838">
    <property type="protein sequence ID" value="OAV86750.1"/>
    <property type="molecule type" value="Genomic_DNA"/>
</dbReference>
<evidence type="ECO:0000313" key="4">
    <source>
        <dbReference type="Proteomes" id="UP000005240"/>
    </source>
</evidence>
<proteinExistence type="predicted"/>
<dbReference type="InterPro" id="IPR046496">
    <property type="entry name" value="DUF6589"/>
</dbReference>
<gene>
    <name evidence="2" type="ORF">PTTG_00390</name>
</gene>
<reference evidence="3 4" key="3">
    <citation type="journal article" date="2017" name="G3 (Bethesda)">
        <title>Comparative analysis highlights variable genome content of wheat rusts and divergence of the mating loci.</title>
        <authorList>
            <person name="Cuomo C.A."/>
            <person name="Bakkeren G."/>
            <person name="Khalil H.B."/>
            <person name="Panwar V."/>
            <person name="Joly D."/>
            <person name="Linning R."/>
            <person name="Sakthikumar S."/>
            <person name="Song X."/>
            <person name="Adiconis X."/>
            <person name="Fan L."/>
            <person name="Goldberg J.M."/>
            <person name="Levin J.Z."/>
            <person name="Young S."/>
            <person name="Zeng Q."/>
            <person name="Anikster Y."/>
            <person name="Bruce M."/>
            <person name="Wang M."/>
            <person name="Yin C."/>
            <person name="McCallum B."/>
            <person name="Szabo L.J."/>
            <person name="Hulbert S."/>
            <person name="Chen X."/>
            <person name="Fellers J.P."/>
        </authorList>
    </citation>
    <scope>NUCLEOTIDE SEQUENCE</scope>
    <source>
        <strain evidence="4">Isolate 1-1 / race 1 (BBBD)</strain>
        <strain evidence="3">isolate 1-1 / race 1 (BBBD)</strain>
    </source>
</reference>
<reference evidence="3" key="4">
    <citation type="submission" date="2025-05" db="UniProtKB">
        <authorList>
            <consortium name="EnsemblFungi"/>
        </authorList>
    </citation>
    <scope>IDENTIFICATION</scope>
    <source>
        <strain evidence="3">isolate 1-1 / race 1 (BBBD)</strain>
    </source>
</reference>